<comment type="subcellular location">
    <subcellularLocation>
        <location evidence="1">Cell membrane</location>
        <topology evidence="1">Multi-pass membrane protein</topology>
    </subcellularLocation>
</comment>
<dbReference type="Pfam" id="PF00953">
    <property type="entry name" value="Glycos_transf_4"/>
    <property type="match status" value="1"/>
</dbReference>
<evidence type="ECO:0000256" key="8">
    <source>
        <dbReference type="SAM" id="Phobius"/>
    </source>
</evidence>
<evidence type="ECO:0000256" key="4">
    <source>
        <dbReference type="ARBA" id="ARBA00022692"/>
    </source>
</evidence>
<feature type="transmembrane region" description="Helical" evidence="8">
    <location>
        <begin position="129"/>
        <end position="149"/>
    </location>
</feature>
<keyword evidence="7" id="KW-0460">Magnesium</keyword>
<dbReference type="PANTHER" id="PTHR22926:SF3">
    <property type="entry name" value="UNDECAPRENYL-PHOSPHATE ALPHA-N-ACETYLGLUCOSAMINYL 1-PHOSPHATE TRANSFERASE"/>
    <property type="match status" value="1"/>
</dbReference>
<evidence type="ECO:0000313" key="9">
    <source>
        <dbReference type="EMBL" id="KXG78146.1"/>
    </source>
</evidence>
<evidence type="ECO:0000256" key="5">
    <source>
        <dbReference type="ARBA" id="ARBA00022989"/>
    </source>
</evidence>
<keyword evidence="10" id="KW-1185">Reference proteome</keyword>
<sequence length="263" mass="29850">MALTFLSLITTIVFLENFRTWERAVKKVNYRNKEIITAGGVVFVIILILMNVYSAFYWDDTDFLEYTMLSAACIGFSGLLDDIYGTNAVKGLKGHFSELLRGKITTGNVKAIMGLSIACFLSMKKNEFWPEIFIDTLIIALSTNLLNLMDLRPGRACRFFLFSIALMFLYFLHEGSTNLIYYFMPLVASVLVFLFYDSRELLMMGDVGSNVLGICLGMMISWGSSFYVKIGVLSFLIGIHLVAEFYSISEILERIISFRKKTL</sequence>
<dbReference type="GO" id="GO:0071555">
    <property type="term" value="P:cell wall organization"/>
    <property type="evidence" value="ECO:0007669"/>
    <property type="project" value="TreeGrafter"/>
</dbReference>
<gene>
    <name evidence="9" type="primary">mraY_2</name>
    <name evidence="9" type="ORF">AN618_05380</name>
</gene>
<dbReference type="EMBL" id="LOED01000004">
    <property type="protein sequence ID" value="KXG78146.1"/>
    <property type="molecule type" value="Genomic_DNA"/>
</dbReference>
<reference evidence="9 10" key="1">
    <citation type="submission" date="2015-12" db="EMBL/GenBank/DDBJ databases">
        <title>Draft genome sequnece of Fervidicola ferrireducens strain Y170.</title>
        <authorList>
            <person name="Patel B.K."/>
        </authorList>
    </citation>
    <scope>NUCLEOTIDE SEQUENCE [LARGE SCALE GENOMIC DNA]</scope>
    <source>
        <strain evidence="9 10">Y170</strain>
    </source>
</reference>
<dbReference type="PANTHER" id="PTHR22926">
    <property type="entry name" value="PHOSPHO-N-ACETYLMURAMOYL-PENTAPEPTIDE-TRANSFERASE"/>
    <property type="match status" value="1"/>
</dbReference>
<dbReference type="GO" id="GO:0044038">
    <property type="term" value="P:cell wall macromolecule biosynthetic process"/>
    <property type="evidence" value="ECO:0007669"/>
    <property type="project" value="TreeGrafter"/>
</dbReference>
<keyword evidence="6 8" id="KW-0472">Membrane</keyword>
<proteinExistence type="predicted"/>
<evidence type="ECO:0000256" key="1">
    <source>
        <dbReference type="ARBA" id="ARBA00004651"/>
    </source>
</evidence>
<keyword evidence="2" id="KW-1003">Cell membrane</keyword>
<dbReference type="STRING" id="520764.AN618_05380"/>
<evidence type="ECO:0000256" key="2">
    <source>
        <dbReference type="ARBA" id="ARBA00022475"/>
    </source>
</evidence>
<keyword evidence="3 9" id="KW-0808">Transferase</keyword>
<keyword evidence="5 8" id="KW-1133">Transmembrane helix</keyword>
<dbReference type="Proteomes" id="UP000070427">
    <property type="component" value="Unassembled WGS sequence"/>
</dbReference>
<evidence type="ECO:0000256" key="7">
    <source>
        <dbReference type="PIRSR" id="PIRSR600715-1"/>
    </source>
</evidence>
<dbReference type="EC" id="2.7.8.13" evidence="9"/>
<evidence type="ECO:0000256" key="3">
    <source>
        <dbReference type="ARBA" id="ARBA00022679"/>
    </source>
</evidence>
<evidence type="ECO:0000256" key="6">
    <source>
        <dbReference type="ARBA" id="ARBA00023136"/>
    </source>
</evidence>
<comment type="caution">
    <text evidence="9">The sequence shown here is derived from an EMBL/GenBank/DDBJ whole genome shotgun (WGS) entry which is preliminary data.</text>
</comment>
<dbReference type="InterPro" id="IPR000715">
    <property type="entry name" value="Glycosyl_transferase_4"/>
</dbReference>
<dbReference type="GO" id="GO:0046872">
    <property type="term" value="F:metal ion binding"/>
    <property type="evidence" value="ECO:0007669"/>
    <property type="project" value="UniProtKB-KW"/>
</dbReference>
<feature type="transmembrane region" description="Helical" evidence="8">
    <location>
        <begin position="35"/>
        <end position="57"/>
    </location>
</feature>
<dbReference type="InParanoid" id="A0A140LC71"/>
<feature type="transmembrane region" description="Helical" evidence="8">
    <location>
        <begin position="179"/>
        <end position="196"/>
    </location>
</feature>
<keyword evidence="7" id="KW-0479">Metal-binding</keyword>
<dbReference type="GO" id="GO:0005886">
    <property type="term" value="C:plasma membrane"/>
    <property type="evidence" value="ECO:0007669"/>
    <property type="project" value="UniProtKB-SubCell"/>
</dbReference>
<feature type="binding site" evidence="7">
    <location>
        <position position="147"/>
    </location>
    <ligand>
        <name>Mg(2+)</name>
        <dbReference type="ChEBI" id="CHEBI:18420"/>
    </ligand>
</feature>
<feature type="binding site" evidence="7">
    <location>
        <position position="206"/>
    </location>
    <ligand>
        <name>Mg(2+)</name>
        <dbReference type="ChEBI" id="CHEBI:18420"/>
    </ligand>
</feature>
<evidence type="ECO:0000313" key="10">
    <source>
        <dbReference type="Proteomes" id="UP000070427"/>
    </source>
</evidence>
<accession>A0A140LC71</accession>
<dbReference type="GO" id="GO:0016780">
    <property type="term" value="F:phosphotransferase activity, for other substituted phosphate groups"/>
    <property type="evidence" value="ECO:0007669"/>
    <property type="project" value="InterPro"/>
</dbReference>
<keyword evidence="4 8" id="KW-0812">Transmembrane</keyword>
<feature type="transmembrane region" description="Helical" evidence="8">
    <location>
        <begin position="208"/>
        <end position="227"/>
    </location>
</feature>
<feature type="transmembrane region" description="Helical" evidence="8">
    <location>
        <begin position="233"/>
        <end position="252"/>
    </location>
</feature>
<dbReference type="AlphaFoldDB" id="A0A140LC71"/>
<protein>
    <submittedName>
        <fullName evidence="9">Phospho-N-acetylmuramoyl-pentapeptide-transferase</fullName>
        <ecNumber evidence="9">2.7.8.13</ecNumber>
    </submittedName>
</protein>
<organism evidence="9 10">
    <name type="scientific">Fervidicola ferrireducens</name>
    <dbReference type="NCBI Taxonomy" id="520764"/>
    <lineage>
        <taxon>Bacteria</taxon>
        <taxon>Bacillati</taxon>
        <taxon>Bacillota</taxon>
        <taxon>Clostridia</taxon>
        <taxon>Thermosediminibacterales</taxon>
        <taxon>Thermosediminibacteraceae</taxon>
        <taxon>Fervidicola</taxon>
    </lineage>
</organism>
<feature type="transmembrane region" description="Helical" evidence="8">
    <location>
        <begin position="156"/>
        <end position="173"/>
    </location>
</feature>
<name>A0A140LC71_9FIRM</name>
<comment type="cofactor">
    <cofactor evidence="7">
        <name>Mg(2+)</name>
        <dbReference type="ChEBI" id="CHEBI:18420"/>
    </cofactor>
</comment>